<name>A0A0B1TKY8_OESDE</name>
<organism evidence="3 4">
    <name type="scientific">Oesophagostomum dentatum</name>
    <name type="common">Nodular worm</name>
    <dbReference type="NCBI Taxonomy" id="61180"/>
    <lineage>
        <taxon>Eukaryota</taxon>
        <taxon>Metazoa</taxon>
        <taxon>Ecdysozoa</taxon>
        <taxon>Nematoda</taxon>
        <taxon>Chromadorea</taxon>
        <taxon>Rhabditida</taxon>
        <taxon>Rhabditina</taxon>
        <taxon>Rhabditomorpha</taxon>
        <taxon>Strongyloidea</taxon>
        <taxon>Strongylidae</taxon>
        <taxon>Oesophagostomum</taxon>
    </lineage>
</organism>
<keyword evidence="3" id="KW-0808">Transferase</keyword>
<evidence type="ECO:0000259" key="2">
    <source>
        <dbReference type="PROSITE" id="PS50878"/>
    </source>
</evidence>
<dbReference type="CDD" id="cd01650">
    <property type="entry name" value="RT_nLTR_like"/>
    <property type="match status" value="1"/>
</dbReference>
<feature type="domain" description="Reverse transcriptase" evidence="2">
    <location>
        <begin position="321"/>
        <end position="616"/>
    </location>
</feature>
<feature type="non-terminal residue" evidence="3">
    <location>
        <position position="923"/>
    </location>
</feature>
<dbReference type="InterPro" id="IPR000477">
    <property type="entry name" value="RT_dom"/>
</dbReference>
<evidence type="ECO:0000313" key="4">
    <source>
        <dbReference type="Proteomes" id="UP000053660"/>
    </source>
</evidence>
<dbReference type="PANTHER" id="PTHR35450">
    <property type="entry name" value="REVERSE TRANSCRIPTASE DOMAIN-CONTAINING PROTEIN"/>
    <property type="match status" value="1"/>
</dbReference>
<dbReference type="PANTHER" id="PTHR35450:SF2">
    <property type="entry name" value="REVERSE TRANSCRIPTASE DOMAIN-CONTAINING PROTEIN"/>
    <property type="match status" value="1"/>
</dbReference>
<keyword evidence="4" id="KW-1185">Reference proteome</keyword>
<dbReference type="OrthoDB" id="5798715at2759"/>
<dbReference type="EMBL" id="KN549593">
    <property type="protein sequence ID" value="KHJ96756.1"/>
    <property type="molecule type" value="Genomic_DNA"/>
</dbReference>
<gene>
    <name evidence="3" type="ORF">OESDEN_03271</name>
</gene>
<keyword evidence="3" id="KW-0548">Nucleotidyltransferase</keyword>
<dbReference type="PROSITE" id="PS50878">
    <property type="entry name" value="RT_POL"/>
    <property type="match status" value="1"/>
</dbReference>
<sequence length="923" mass="105080">MEWDAGPRPQDNSIEVDGTDGSDAIDMDTPWALTLQEKLIQKFEQYMVVARESFYRRPIKKPKGEIPQELLEVGNRILVNRIPEPNSVGNEYLSKLNVYVYAMGRAIAIVTDSMGQDIDAQDPRRELKEAVEIRNSLRKNIRILGKEIKRWRTLRRTGHASGPRKKFVELANLYALRRRADTRILLREFRDQLSVTRRQIRKIEQSQRIRLVRRGGYSRLARLNGAPKMEIPVARVRDYWKSIIGKARPFHPSYELRDWARKLGNVQAPVRTQTLSEEQWKALFSKTKPWKAAGPDGIPAFFWKHLPAARAGLQQWCNHAWARPRRSISKWLCRGKIALLPKECQGERGPGDFRPIACLNTCYKILTATIALQISLVTEHLIPVEQVAMRKGIWGCTHAHILDQTVIRDSLKFSKELHMLWVDFSKAFDSVSHGAVRWTLAQWRMPADLRRLLSTIMSKQTVRYFGFTNGKLLRSRELKVRNGLMQGDTLSPLLFCIAISPISTWLRMHVRPYRTSTGPHSDGALEINHIFYMDDLKVYTTSWQDLAEAKNSIKRIAGQIGLELNARKCAVRSLNCADIITVRARVLDTIPVLGATELYRYLGAEQSSLTCIGVLLDRVERRAKTLASSLFLSELTVSQKVAGYNMSVMPKLRYAYSCVIFGAGKWRTLRKRAEKFDTEIRQLMKTANMRFQTSCAARLYVNKEVGGLGMKTAVEELERSIAYTWCYLASNADLQASYELAERLRLAGKRSLTSDFHTVLNVNGLEGRVKRTIIATIMIDDQTYFGATEAARALSALIRKRWSDDHEARWKSKSVASRVVQGPDGEHPAGLCMKDSFLWSARGWVASEVLRNVWAAQEGALLTRSSPAGRASMPHARGVCRMDCSPDALETAEHIVSSCSHWRANIMVDRHDDVARVMYNSIR</sequence>
<feature type="region of interest" description="Disordered" evidence="1">
    <location>
        <begin position="1"/>
        <end position="23"/>
    </location>
</feature>
<protein>
    <submittedName>
        <fullName evidence="3">Reverse transcriptase</fullName>
    </submittedName>
</protein>
<dbReference type="AlphaFoldDB" id="A0A0B1TKY8"/>
<proteinExistence type="predicted"/>
<dbReference type="InterPro" id="IPR043502">
    <property type="entry name" value="DNA/RNA_pol_sf"/>
</dbReference>
<keyword evidence="3" id="KW-0695">RNA-directed DNA polymerase</keyword>
<accession>A0A0B1TKY8</accession>
<dbReference type="GO" id="GO:0003964">
    <property type="term" value="F:RNA-directed DNA polymerase activity"/>
    <property type="evidence" value="ECO:0007669"/>
    <property type="project" value="UniProtKB-KW"/>
</dbReference>
<evidence type="ECO:0000313" key="3">
    <source>
        <dbReference type="EMBL" id="KHJ96756.1"/>
    </source>
</evidence>
<dbReference type="Pfam" id="PF00078">
    <property type="entry name" value="RVT_1"/>
    <property type="match status" value="1"/>
</dbReference>
<dbReference type="SUPFAM" id="SSF56672">
    <property type="entry name" value="DNA/RNA polymerases"/>
    <property type="match status" value="1"/>
</dbReference>
<evidence type="ECO:0000256" key="1">
    <source>
        <dbReference type="SAM" id="MobiDB-lite"/>
    </source>
</evidence>
<dbReference type="Proteomes" id="UP000053660">
    <property type="component" value="Unassembled WGS sequence"/>
</dbReference>
<reference evidence="3 4" key="1">
    <citation type="submission" date="2014-03" db="EMBL/GenBank/DDBJ databases">
        <title>Draft genome of the hookworm Oesophagostomum dentatum.</title>
        <authorList>
            <person name="Mitreva M."/>
        </authorList>
    </citation>
    <scope>NUCLEOTIDE SEQUENCE [LARGE SCALE GENOMIC DNA]</scope>
    <source>
        <strain evidence="3 4">OD-Hann</strain>
    </source>
</reference>